<dbReference type="InterPro" id="IPR052732">
    <property type="entry name" value="Cell-binding_unc_protein"/>
</dbReference>
<dbReference type="InterPro" id="IPR011009">
    <property type="entry name" value="Kinase-like_dom_sf"/>
</dbReference>
<keyword evidence="3" id="KW-1185">Reference proteome</keyword>
<dbReference type="EMBL" id="BANC01000039">
    <property type="protein sequence ID" value="GAN80161.1"/>
    <property type="molecule type" value="Genomic_DNA"/>
</dbReference>
<feature type="domain" description="Aminoglycoside phosphotransferase" evidence="1">
    <location>
        <begin position="65"/>
        <end position="265"/>
    </location>
</feature>
<dbReference type="SUPFAM" id="SSF52540">
    <property type="entry name" value="P-loop containing nucleoside triphosphate hydrolases"/>
    <property type="match status" value="1"/>
</dbReference>
<evidence type="ECO:0000313" key="2">
    <source>
        <dbReference type="EMBL" id="GAN80161.1"/>
    </source>
</evidence>
<sequence>MAEADPPREAVQAEAVAFLARDAEAVISTHISRVYLAEDVALKLKRAVHLPYVDYSSLAARKQFCERELELNRRTAPDLYRRVRVLTRAASGGLEWNGPGVPVEYVLEMRRFPDGALLAAQPLPLAPGILRELADTIAAFHAQAEIVSGAGLAPVIEGNAAQLCAACPPFDAEAVAALNAAVRAAYALHAPLLARRAKAGKVRRCHGDLHMGNILLLEGRPVLFDCIEFSEEFARIDVLYDLAFLLMDLLHRGDKAGAALVANRYLDVSADEEGLVLLPLFIAVRACIRAHVSVAQGLVNADYLTLAATALRPGQPCLLAVGGCSGTGKSTLAAKLAPDFSPYPGARVVRSDVLRKRLAGVAPETRLPESAYTREASARVYAHMLTLAEADLRAGYSVILDAAFLRRAERDEAAALAVRLNVPFQGHWLDAPDAVLEARLTARRNDASDAGVEVLRAQRRLAEPAAEWRQVLAG</sequence>
<dbReference type="InterPro" id="IPR002575">
    <property type="entry name" value="Aminoglycoside_PTrfase"/>
</dbReference>
<dbReference type="OrthoDB" id="9810277at2"/>
<name>A0A0D6PFN8_9PROT</name>
<evidence type="ECO:0000259" key="1">
    <source>
        <dbReference type="Pfam" id="PF01636"/>
    </source>
</evidence>
<protein>
    <recommendedName>
        <fullName evidence="1">Aminoglycoside phosphotransferase domain-containing protein</fullName>
    </recommendedName>
</protein>
<evidence type="ECO:0000313" key="3">
    <source>
        <dbReference type="Proteomes" id="UP000032668"/>
    </source>
</evidence>
<dbReference type="AlphaFoldDB" id="A0A0D6PFN8"/>
<organism evidence="2 3">
    <name type="scientific">Acidocella aminolytica 101 = DSM 11237</name>
    <dbReference type="NCBI Taxonomy" id="1120923"/>
    <lineage>
        <taxon>Bacteria</taxon>
        <taxon>Pseudomonadati</taxon>
        <taxon>Pseudomonadota</taxon>
        <taxon>Alphaproteobacteria</taxon>
        <taxon>Acetobacterales</taxon>
        <taxon>Acidocellaceae</taxon>
        <taxon>Acidocella</taxon>
    </lineage>
</organism>
<dbReference type="RefSeq" id="WP_052948348.1">
    <property type="nucleotide sequence ID" value="NZ_BANC01000039.1"/>
</dbReference>
<dbReference type="Pfam" id="PF01636">
    <property type="entry name" value="APH"/>
    <property type="match status" value="1"/>
</dbReference>
<dbReference type="PANTHER" id="PTHR43883:SF1">
    <property type="entry name" value="GLUCONOKINASE"/>
    <property type="match status" value="1"/>
</dbReference>
<dbReference type="Gene3D" id="3.40.50.300">
    <property type="entry name" value="P-loop containing nucleotide triphosphate hydrolases"/>
    <property type="match status" value="1"/>
</dbReference>
<comment type="caution">
    <text evidence="2">The sequence shown here is derived from an EMBL/GenBank/DDBJ whole genome shotgun (WGS) entry which is preliminary data.</text>
</comment>
<dbReference type="Gene3D" id="3.90.1200.10">
    <property type="match status" value="1"/>
</dbReference>
<proteinExistence type="predicted"/>
<dbReference type="Proteomes" id="UP000032668">
    <property type="component" value="Unassembled WGS sequence"/>
</dbReference>
<dbReference type="PANTHER" id="PTHR43883">
    <property type="entry name" value="SLR0207 PROTEIN"/>
    <property type="match status" value="1"/>
</dbReference>
<reference evidence="2 3" key="1">
    <citation type="submission" date="2012-11" db="EMBL/GenBank/DDBJ databases">
        <title>Whole genome sequence of Acidocella aminolytica 101 = DSM 11237.</title>
        <authorList>
            <person name="Azuma Y."/>
            <person name="Higashiura N."/>
            <person name="Hirakawa H."/>
            <person name="Matsushita K."/>
        </authorList>
    </citation>
    <scope>NUCLEOTIDE SEQUENCE [LARGE SCALE GENOMIC DNA]</scope>
    <source>
        <strain evidence="3">101 / DSM 11237</strain>
    </source>
</reference>
<dbReference type="SUPFAM" id="SSF56112">
    <property type="entry name" value="Protein kinase-like (PK-like)"/>
    <property type="match status" value="1"/>
</dbReference>
<dbReference type="InterPro" id="IPR027417">
    <property type="entry name" value="P-loop_NTPase"/>
</dbReference>
<accession>A0A0D6PFN8</accession>
<dbReference type="Pfam" id="PF13671">
    <property type="entry name" value="AAA_33"/>
    <property type="match status" value="1"/>
</dbReference>
<dbReference type="STRING" id="1120923.SAMN02746095_01479"/>
<gene>
    <name evidence="2" type="ORF">Aam_039_043</name>
</gene>